<reference evidence="2 3" key="1">
    <citation type="submission" date="2023-07" db="EMBL/GenBank/DDBJ databases">
        <title>Sorghum-associated microbial communities from plants grown in Nebraska, USA.</title>
        <authorList>
            <person name="Schachtman D."/>
        </authorList>
    </citation>
    <scope>NUCLEOTIDE SEQUENCE [LARGE SCALE GENOMIC DNA]</scope>
    <source>
        <strain evidence="2 3">CC482</strain>
    </source>
</reference>
<keyword evidence="1" id="KW-1133">Transmembrane helix</keyword>
<name>A0ABT9TW69_PAEHA</name>
<comment type="caution">
    <text evidence="2">The sequence shown here is derived from an EMBL/GenBank/DDBJ whole genome shotgun (WGS) entry which is preliminary data.</text>
</comment>
<accession>A0ABT9TW69</accession>
<sequence>MVLSIRKWASKLFFIVVFTVVLLVVTGGYRFLIDAISPVHPYREPRGEALKVFVTDPKSPEGGHLADRLRWFYWYGE</sequence>
<keyword evidence="3" id="KW-1185">Reference proteome</keyword>
<dbReference type="InterPro" id="IPR025321">
    <property type="entry name" value="DUF4227"/>
</dbReference>
<evidence type="ECO:0008006" key="4">
    <source>
        <dbReference type="Google" id="ProtNLM"/>
    </source>
</evidence>
<evidence type="ECO:0000313" key="3">
    <source>
        <dbReference type="Proteomes" id="UP001229346"/>
    </source>
</evidence>
<keyword evidence="1" id="KW-0472">Membrane</keyword>
<dbReference type="RefSeq" id="WP_307201737.1">
    <property type="nucleotide sequence ID" value="NZ_JAUSSU010000002.1"/>
</dbReference>
<keyword evidence="1" id="KW-0812">Transmembrane</keyword>
<dbReference type="Proteomes" id="UP001229346">
    <property type="component" value="Unassembled WGS sequence"/>
</dbReference>
<gene>
    <name evidence="2" type="ORF">J2T15_001039</name>
</gene>
<protein>
    <recommendedName>
        <fullName evidence="4">DUF4227 family protein</fullName>
    </recommendedName>
</protein>
<dbReference type="EMBL" id="JAUSSU010000002">
    <property type="protein sequence ID" value="MDQ0111606.1"/>
    <property type="molecule type" value="Genomic_DNA"/>
</dbReference>
<feature type="transmembrane region" description="Helical" evidence="1">
    <location>
        <begin position="12"/>
        <end position="32"/>
    </location>
</feature>
<organism evidence="2 3">
    <name type="scientific">Paenibacillus harenae</name>
    <dbReference type="NCBI Taxonomy" id="306543"/>
    <lineage>
        <taxon>Bacteria</taxon>
        <taxon>Bacillati</taxon>
        <taxon>Bacillota</taxon>
        <taxon>Bacilli</taxon>
        <taxon>Bacillales</taxon>
        <taxon>Paenibacillaceae</taxon>
        <taxon>Paenibacillus</taxon>
    </lineage>
</organism>
<evidence type="ECO:0000313" key="2">
    <source>
        <dbReference type="EMBL" id="MDQ0111606.1"/>
    </source>
</evidence>
<dbReference type="Pfam" id="PF14004">
    <property type="entry name" value="DUF4227"/>
    <property type="match status" value="1"/>
</dbReference>
<evidence type="ECO:0000256" key="1">
    <source>
        <dbReference type="SAM" id="Phobius"/>
    </source>
</evidence>
<proteinExistence type="predicted"/>